<dbReference type="EMBL" id="JAHLQK010000003">
    <property type="protein sequence ID" value="MBU5676310.1"/>
    <property type="molecule type" value="Genomic_DNA"/>
</dbReference>
<dbReference type="PANTHER" id="PTHR35788:SF1">
    <property type="entry name" value="EXPORTED PROTEIN"/>
    <property type="match status" value="1"/>
</dbReference>
<sequence length="272" mass="32011">MKKKRITERFPFLLPIRKFQRKVFFYTQMKMDSNKYSRKISKDALEYKVFSTKSKLINTESGYDIKYQINKVDNLKLVAKTINKIIIRPNETFSFWILAKDAKKYGKYKKALAMVNNQITPVEGGGLCQISNLLFWIFLHAPLTIVERHPHSAETMPQPKGDIPEGVDATIAEGWLDLKVKNETQETFQLAIEFDDEFIHGTILSDTFQDVLYTVESENLKYTKEDKKIYRYNEIYKIGQDFFRKNIVSRELVLENKYEIRYDIESEIGVIK</sequence>
<name>A0ABS6G1F8_9FIRM</name>
<dbReference type="InterPro" id="IPR007391">
    <property type="entry name" value="Vancomycin_resist_VanW"/>
</dbReference>
<dbReference type="InterPro" id="IPR052913">
    <property type="entry name" value="Glycopeptide_resist_protein"/>
</dbReference>
<evidence type="ECO:0000313" key="1">
    <source>
        <dbReference type="EMBL" id="MBU5676310.1"/>
    </source>
</evidence>
<comment type="caution">
    <text evidence="1">The sequence shown here is derived from an EMBL/GenBank/DDBJ whole genome shotgun (WGS) entry which is preliminary data.</text>
</comment>
<dbReference type="Pfam" id="PF04294">
    <property type="entry name" value="VanW"/>
    <property type="match status" value="1"/>
</dbReference>
<evidence type="ECO:0000313" key="2">
    <source>
        <dbReference type="Proteomes" id="UP000779508"/>
    </source>
</evidence>
<accession>A0ABS6G1F8</accession>
<keyword evidence="2" id="KW-1185">Reference proteome</keyword>
<dbReference type="RefSeq" id="WP_216415989.1">
    <property type="nucleotide sequence ID" value="NZ_JAHLQK010000003.1"/>
</dbReference>
<dbReference type="PANTHER" id="PTHR35788">
    <property type="entry name" value="EXPORTED PROTEIN-RELATED"/>
    <property type="match status" value="1"/>
</dbReference>
<organism evidence="1 2">
    <name type="scientific">Alkaliphilus flagellatus</name>
    <dbReference type="NCBI Taxonomy" id="2841507"/>
    <lineage>
        <taxon>Bacteria</taxon>
        <taxon>Bacillati</taxon>
        <taxon>Bacillota</taxon>
        <taxon>Clostridia</taxon>
        <taxon>Peptostreptococcales</taxon>
        <taxon>Natronincolaceae</taxon>
        <taxon>Alkaliphilus</taxon>
    </lineage>
</organism>
<gene>
    <name evidence="1" type="primary">vanW</name>
    <name evidence="1" type="ORF">KQI88_07765</name>
</gene>
<protein>
    <submittedName>
        <fullName evidence="1">Glycopeptide resistance accessory protein VanW</fullName>
    </submittedName>
</protein>
<dbReference type="Proteomes" id="UP000779508">
    <property type="component" value="Unassembled WGS sequence"/>
</dbReference>
<proteinExistence type="predicted"/>
<dbReference type="NCBIfam" id="NF033128">
    <property type="entry name" value="vanW-gen"/>
    <property type="match status" value="1"/>
</dbReference>
<reference evidence="1 2" key="1">
    <citation type="submission" date="2021-06" db="EMBL/GenBank/DDBJ databases">
        <authorList>
            <person name="Sun Q."/>
            <person name="Li D."/>
        </authorList>
    </citation>
    <scope>NUCLEOTIDE SEQUENCE [LARGE SCALE GENOMIC DNA]</scope>
    <source>
        <strain evidence="1 2">MSJ-5</strain>
    </source>
</reference>